<sequence length="55" mass="6016">MNPKDPIKKAATAAQSREDRLKSALKANLARRKAQARARSGDEAADRPEAPEDKD</sequence>
<dbReference type="RefSeq" id="WP_188129959.1">
    <property type="nucleotide sequence ID" value="NZ_FRCB01000006.1"/>
</dbReference>
<dbReference type="Proteomes" id="UP000322545">
    <property type="component" value="Unassembled WGS sequence"/>
</dbReference>
<protein>
    <submittedName>
        <fullName evidence="2">Uncharacterized protein</fullName>
    </submittedName>
</protein>
<feature type="region of interest" description="Disordered" evidence="1">
    <location>
        <begin position="28"/>
        <end position="55"/>
    </location>
</feature>
<feature type="compositionally biased region" description="Basic and acidic residues" evidence="1">
    <location>
        <begin position="39"/>
        <end position="55"/>
    </location>
</feature>
<organism evidence="2 3">
    <name type="scientific">Roseovarius litoreus</name>
    <dbReference type="NCBI Taxonomy" id="1155722"/>
    <lineage>
        <taxon>Bacteria</taxon>
        <taxon>Pseudomonadati</taxon>
        <taxon>Pseudomonadota</taxon>
        <taxon>Alphaproteobacteria</taxon>
        <taxon>Rhodobacterales</taxon>
        <taxon>Roseobacteraceae</taxon>
        <taxon>Roseovarius</taxon>
    </lineage>
</organism>
<dbReference type="AlphaFoldDB" id="A0A1M7HKV6"/>
<proteinExistence type="predicted"/>
<evidence type="ECO:0000313" key="3">
    <source>
        <dbReference type="Proteomes" id="UP000322545"/>
    </source>
</evidence>
<dbReference type="EMBL" id="FRCB01000006">
    <property type="protein sequence ID" value="SHM29171.1"/>
    <property type="molecule type" value="Genomic_DNA"/>
</dbReference>
<reference evidence="2 3" key="1">
    <citation type="submission" date="2016-11" db="EMBL/GenBank/DDBJ databases">
        <authorList>
            <person name="Varghese N."/>
            <person name="Submissions S."/>
        </authorList>
    </citation>
    <scope>NUCLEOTIDE SEQUENCE [LARGE SCALE GENOMIC DNA]</scope>
    <source>
        <strain evidence="2 3">DSM 28249</strain>
    </source>
</reference>
<keyword evidence="3" id="KW-1185">Reference proteome</keyword>
<feature type="region of interest" description="Disordered" evidence="1">
    <location>
        <begin position="1"/>
        <end position="20"/>
    </location>
</feature>
<accession>A0A1M7HKV6</accession>
<evidence type="ECO:0000256" key="1">
    <source>
        <dbReference type="SAM" id="MobiDB-lite"/>
    </source>
</evidence>
<name>A0A1M7HKV6_9RHOB</name>
<gene>
    <name evidence="2" type="ORF">SAMN05443432_10647</name>
</gene>
<evidence type="ECO:0000313" key="2">
    <source>
        <dbReference type="EMBL" id="SHM29171.1"/>
    </source>
</evidence>